<dbReference type="OrthoDB" id="360187at2"/>
<organism evidence="2 3">
    <name type="scientific">Peptoniphilus lacrimalis</name>
    <dbReference type="NCBI Taxonomy" id="33031"/>
    <lineage>
        <taxon>Bacteria</taxon>
        <taxon>Bacillati</taxon>
        <taxon>Bacillota</taxon>
        <taxon>Tissierellia</taxon>
        <taxon>Tissierellales</taxon>
        <taxon>Peptoniphilaceae</taxon>
        <taxon>Peptoniphilus</taxon>
    </lineage>
</organism>
<dbReference type="SUPFAM" id="SSF109604">
    <property type="entry name" value="HD-domain/PDEase-like"/>
    <property type="match status" value="1"/>
</dbReference>
<dbReference type="CDD" id="cd00077">
    <property type="entry name" value="HDc"/>
    <property type="match status" value="1"/>
</dbReference>
<protein>
    <submittedName>
        <fullName evidence="2">Predicted HD superfamily hydrolase</fullName>
    </submittedName>
</protein>
<gene>
    <name evidence="2" type="ORF">NCTC13149_00073</name>
</gene>
<accession>A0A379C235</accession>
<evidence type="ECO:0000313" key="3">
    <source>
        <dbReference type="Proteomes" id="UP000255517"/>
    </source>
</evidence>
<dbReference type="RefSeq" id="WP_009345674.1">
    <property type="nucleotide sequence ID" value="NZ_CAMUOS010000005.1"/>
</dbReference>
<evidence type="ECO:0000313" key="2">
    <source>
        <dbReference type="EMBL" id="SUB56303.1"/>
    </source>
</evidence>
<reference evidence="2 3" key="1">
    <citation type="submission" date="2018-06" db="EMBL/GenBank/DDBJ databases">
        <authorList>
            <consortium name="Pathogen Informatics"/>
            <person name="Doyle S."/>
        </authorList>
    </citation>
    <scope>NUCLEOTIDE SEQUENCE [LARGE SCALE GENOMIC DNA]</scope>
    <source>
        <strain evidence="2 3">NCTC13149</strain>
    </source>
</reference>
<sequence length="164" mass="19626">MKNITYNSKEKLIKEIKFLEENTRFKNNKNFIQHGTTSIYDHVIKVAWQAIYISEKYKLRVDLDSLIRGALLHDYFLYDWHKPHKYRHIHGFTHPYTAYKNATSELKLNKIEKDIIIKHMFPLTVIPPRYLESWVVSLADKIVTVRETLNPKENNYYLLEADIS</sequence>
<dbReference type="STRING" id="1122949.GCA_000378725_00144"/>
<dbReference type="GO" id="GO:0016787">
    <property type="term" value="F:hydrolase activity"/>
    <property type="evidence" value="ECO:0007669"/>
    <property type="project" value="UniProtKB-KW"/>
</dbReference>
<dbReference type="EMBL" id="UGSZ01000001">
    <property type="protein sequence ID" value="SUB56303.1"/>
    <property type="molecule type" value="Genomic_DNA"/>
</dbReference>
<evidence type="ECO:0000259" key="1">
    <source>
        <dbReference type="Pfam" id="PF01966"/>
    </source>
</evidence>
<dbReference type="InterPro" id="IPR006674">
    <property type="entry name" value="HD_domain"/>
</dbReference>
<dbReference type="Gene3D" id="1.10.3210.10">
    <property type="entry name" value="Hypothetical protein af1432"/>
    <property type="match status" value="1"/>
</dbReference>
<feature type="domain" description="HD" evidence="1">
    <location>
        <begin position="40"/>
        <end position="142"/>
    </location>
</feature>
<name>A0A379C235_9FIRM</name>
<dbReference type="AlphaFoldDB" id="A0A379C235"/>
<dbReference type="Proteomes" id="UP000255517">
    <property type="component" value="Unassembled WGS sequence"/>
</dbReference>
<proteinExistence type="predicted"/>
<keyword evidence="2" id="KW-0378">Hydrolase</keyword>
<dbReference type="Pfam" id="PF01966">
    <property type="entry name" value="HD"/>
    <property type="match status" value="1"/>
</dbReference>
<dbReference type="InterPro" id="IPR003607">
    <property type="entry name" value="HD/PDEase_dom"/>
</dbReference>